<dbReference type="PROSITE" id="PS50931">
    <property type="entry name" value="HTH_LYSR"/>
    <property type="match status" value="1"/>
</dbReference>
<comment type="similarity">
    <text evidence="1">Belongs to the LysR transcriptional regulatory family.</text>
</comment>
<sequence>MTLRKLEIYYTVAEKLSMTVAAKELYISQPSISQVIKELEDDMEVKLFQRIGRKLYLTEEGRVFKGYALRMLNLYRESQEVIRDMRELKKGSIKVGASTTIGTYLLPDIVADFKRKHPHVDIDLFIDNTHIISTELLKNHVDIAFVEGPVYEEEIEKRKMWDDKMVFISSPESKWGEQIDKEEINRNTLILREKGSGSREVYENFMGKERRRDTFVFGSTEAIKRAVKKGIGVACVSAMSIRDEVARGELRISEVEGIEIKRDLNLIYHKDKEFSGLIEAFLEFSGSYIEKKGAQ</sequence>
<evidence type="ECO:0000256" key="3">
    <source>
        <dbReference type="ARBA" id="ARBA00023125"/>
    </source>
</evidence>
<dbReference type="InterPro" id="IPR036388">
    <property type="entry name" value="WH-like_DNA-bd_sf"/>
</dbReference>
<evidence type="ECO:0000313" key="6">
    <source>
        <dbReference type="EMBL" id="GLI57043.1"/>
    </source>
</evidence>
<dbReference type="Gene3D" id="3.40.190.10">
    <property type="entry name" value="Periplasmic binding protein-like II"/>
    <property type="match status" value="2"/>
</dbReference>
<evidence type="ECO:0000259" key="5">
    <source>
        <dbReference type="PROSITE" id="PS50931"/>
    </source>
</evidence>
<evidence type="ECO:0000256" key="1">
    <source>
        <dbReference type="ARBA" id="ARBA00009437"/>
    </source>
</evidence>
<evidence type="ECO:0000256" key="4">
    <source>
        <dbReference type="ARBA" id="ARBA00023163"/>
    </source>
</evidence>
<gene>
    <name evidence="6" type="ORF">PM10SUCC1_25570</name>
</gene>
<dbReference type="Proteomes" id="UP001144471">
    <property type="component" value="Unassembled WGS sequence"/>
</dbReference>
<dbReference type="RefSeq" id="WP_281836484.1">
    <property type="nucleotide sequence ID" value="NZ_BSDY01000012.1"/>
</dbReference>
<accession>A0A9W6GMA2</accession>
<evidence type="ECO:0000256" key="2">
    <source>
        <dbReference type="ARBA" id="ARBA00023015"/>
    </source>
</evidence>
<dbReference type="InterPro" id="IPR000847">
    <property type="entry name" value="LysR_HTH_N"/>
</dbReference>
<dbReference type="SUPFAM" id="SSF46785">
    <property type="entry name" value="Winged helix' DNA-binding domain"/>
    <property type="match status" value="1"/>
</dbReference>
<keyword evidence="7" id="KW-1185">Reference proteome</keyword>
<feature type="domain" description="HTH lysR-type" evidence="5">
    <location>
        <begin position="1"/>
        <end position="58"/>
    </location>
</feature>
<dbReference type="Gene3D" id="1.10.10.10">
    <property type="entry name" value="Winged helix-like DNA-binding domain superfamily/Winged helix DNA-binding domain"/>
    <property type="match status" value="1"/>
</dbReference>
<dbReference type="InterPro" id="IPR005119">
    <property type="entry name" value="LysR_subst-bd"/>
</dbReference>
<dbReference type="AlphaFoldDB" id="A0A9W6GMA2"/>
<dbReference type="GO" id="GO:0000976">
    <property type="term" value="F:transcription cis-regulatory region binding"/>
    <property type="evidence" value="ECO:0007669"/>
    <property type="project" value="TreeGrafter"/>
</dbReference>
<dbReference type="SUPFAM" id="SSF53850">
    <property type="entry name" value="Periplasmic binding protein-like II"/>
    <property type="match status" value="1"/>
</dbReference>
<dbReference type="Pfam" id="PF03466">
    <property type="entry name" value="LysR_substrate"/>
    <property type="match status" value="1"/>
</dbReference>
<organism evidence="6 7">
    <name type="scientific">Propionigenium maris DSM 9537</name>
    <dbReference type="NCBI Taxonomy" id="1123000"/>
    <lineage>
        <taxon>Bacteria</taxon>
        <taxon>Fusobacteriati</taxon>
        <taxon>Fusobacteriota</taxon>
        <taxon>Fusobacteriia</taxon>
        <taxon>Fusobacteriales</taxon>
        <taxon>Fusobacteriaceae</taxon>
        <taxon>Propionigenium</taxon>
    </lineage>
</organism>
<dbReference type="EMBL" id="BSDY01000012">
    <property type="protein sequence ID" value="GLI57043.1"/>
    <property type="molecule type" value="Genomic_DNA"/>
</dbReference>
<dbReference type="GO" id="GO:0003700">
    <property type="term" value="F:DNA-binding transcription factor activity"/>
    <property type="evidence" value="ECO:0007669"/>
    <property type="project" value="InterPro"/>
</dbReference>
<keyword evidence="2" id="KW-0805">Transcription regulation</keyword>
<dbReference type="PANTHER" id="PTHR30126:SF39">
    <property type="entry name" value="HTH-TYPE TRANSCRIPTIONAL REGULATOR CYSL"/>
    <property type="match status" value="1"/>
</dbReference>
<dbReference type="PRINTS" id="PR00039">
    <property type="entry name" value="HTHLYSR"/>
</dbReference>
<comment type="caution">
    <text evidence="6">The sequence shown here is derived from an EMBL/GenBank/DDBJ whole genome shotgun (WGS) entry which is preliminary data.</text>
</comment>
<dbReference type="PANTHER" id="PTHR30126">
    <property type="entry name" value="HTH-TYPE TRANSCRIPTIONAL REGULATOR"/>
    <property type="match status" value="1"/>
</dbReference>
<dbReference type="Pfam" id="PF00126">
    <property type="entry name" value="HTH_1"/>
    <property type="match status" value="1"/>
</dbReference>
<keyword evidence="3" id="KW-0238">DNA-binding</keyword>
<name>A0A9W6GMA2_9FUSO</name>
<dbReference type="FunFam" id="1.10.10.10:FF:000001">
    <property type="entry name" value="LysR family transcriptional regulator"/>
    <property type="match status" value="1"/>
</dbReference>
<reference evidence="6" key="1">
    <citation type="submission" date="2022-12" db="EMBL/GenBank/DDBJ databases">
        <title>Reference genome sequencing for broad-spectrum identification of bacterial and archaeal isolates by mass spectrometry.</title>
        <authorList>
            <person name="Sekiguchi Y."/>
            <person name="Tourlousse D.M."/>
        </authorList>
    </citation>
    <scope>NUCLEOTIDE SEQUENCE</scope>
    <source>
        <strain evidence="6">10succ1</strain>
    </source>
</reference>
<evidence type="ECO:0000313" key="7">
    <source>
        <dbReference type="Proteomes" id="UP001144471"/>
    </source>
</evidence>
<dbReference type="CDD" id="cd08420">
    <property type="entry name" value="PBP2_CysL_like"/>
    <property type="match status" value="1"/>
</dbReference>
<dbReference type="InterPro" id="IPR036390">
    <property type="entry name" value="WH_DNA-bd_sf"/>
</dbReference>
<protein>
    <submittedName>
        <fullName evidence="6">LysR family transcriptional regulator</fullName>
    </submittedName>
</protein>
<keyword evidence="4" id="KW-0804">Transcription</keyword>
<proteinExistence type="inferred from homology"/>